<keyword evidence="3" id="KW-1185">Reference proteome</keyword>
<organism evidence="2 3">
    <name type="scientific">Populus alba x Populus x berolinensis</name>
    <dbReference type="NCBI Taxonomy" id="444605"/>
    <lineage>
        <taxon>Eukaryota</taxon>
        <taxon>Viridiplantae</taxon>
        <taxon>Streptophyta</taxon>
        <taxon>Embryophyta</taxon>
        <taxon>Tracheophyta</taxon>
        <taxon>Spermatophyta</taxon>
        <taxon>Magnoliopsida</taxon>
        <taxon>eudicotyledons</taxon>
        <taxon>Gunneridae</taxon>
        <taxon>Pentapetalae</taxon>
        <taxon>rosids</taxon>
        <taxon>fabids</taxon>
        <taxon>Malpighiales</taxon>
        <taxon>Salicaceae</taxon>
        <taxon>Saliceae</taxon>
        <taxon>Populus</taxon>
    </lineage>
</organism>
<evidence type="ECO:0000313" key="2">
    <source>
        <dbReference type="EMBL" id="KAJ6988127.1"/>
    </source>
</evidence>
<dbReference type="EMBL" id="JAQIZT010000008">
    <property type="protein sequence ID" value="KAJ6988127.1"/>
    <property type="molecule type" value="Genomic_DNA"/>
</dbReference>
<evidence type="ECO:0000256" key="1">
    <source>
        <dbReference type="SAM" id="MobiDB-lite"/>
    </source>
</evidence>
<evidence type="ECO:0000313" key="3">
    <source>
        <dbReference type="Proteomes" id="UP001164929"/>
    </source>
</evidence>
<sequence>MNKTQAPRIYSGGEPRATAPPPTRFLMPGNMTSLARLWKHISLSSKILNSRYMVPCFWKEKHDGEIFLSMSNPRH</sequence>
<feature type="region of interest" description="Disordered" evidence="1">
    <location>
        <begin position="1"/>
        <end position="25"/>
    </location>
</feature>
<protein>
    <submittedName>
        <fullName evidence="2">Uncharacterized protein</fullName>
    </submittedName>
</protein>
<dbReference type="Proteomes" id="UP001164929">
    <property type="component" value="Chromosome 8"/>
</dbReference>
<comment type="caution">
    <text evidence="2">The sequence shown here is derived from an EMBL/GenBank/DDBJ whole genome shotgun (WGS) entry which is preliminary data.</text>
</comment>
<reference evidence="2" key="1">
    <citation type="journal article" date="2023" name="Mol. Ecol. Resour.">
        <title>Chromosome-level genome assembly of a triploid poplar Populus alba 'Berolinensis'.</title>
        <authorList>
            <person name="Chen S."/>
            <person name="Yu Y."/>
            <person name="Wang X."/>
            <person name="Wang S."/>
            <person name="Zhang T."/>
            <person name="Zhou Y."/>
            <person name="He R."/>
            <person name="Meng N."/>
            <person name="Wang Y."/>
            <person name="Liu W."/>
            <person name="Liu Z."/>
            <person name="Liu J."/>
            <person name="Guo Q."/>
            <person name="Huang H."/>
            <person name="Sederoff R.R."/>
            <person name="Wang G."/>
            <person name="Qu G."/>
            <person name="Chen S."/>
        </authorList>
    </citation>
    <scope>NUCLEOTIDE SEQUENCE</scope>
    <source>
        <strain evidence="2">SC-2020</strain>
    </source>
</reference>
<name>A0AAD6MPM4_9ROSI</name>
<proteinExistence type="predicted"/>
<accession>A0AAD6MPM4</accession>
<dbReference type="AlphaFoldDB" id="A0AAD6MPM4"/>
<gene>
    <name evidence="2" type="ORF">NC653_021146</name>
</gene>